<dbReference type="InterPro" id="IPR019991">
    <property type="entry name" value="GTP-bd_ribosome_bgen"/>
</dbReference>
<feature type="binding site" evidence="5">
    <location>
        <position position="175"/>
    </location>
    <ligand>
        <name>GTP</name>
        <dbReference type="ChEBI" id="CHEBI:37565"/>
    </ligand>
</feature>
<dbReference type="SUPFAM" id="SSF52540">
    <property type="entry name" value="P-loop containing nucleoside triphosphate hydrolases"/>
    <property type="match status" value="1"/>
</dbReference>
<dbReference type="FunFam" id="3.40.50.300:FF:000590">
    <property type="entry name" value="Ribosome biogenesis GTPase A"/>
    <property type="match status" value="1"/>
</dbReference>
<comment type="subcellular location">
    <subcellularLocation>
        <location evidence="4">Cytoplasm</location>
    </subcellularLocation>
</comment>
<feature type="binding site" evidence="5">
    <location>
        <begin position="59"/>
        <end position="62"/>
    </location>
    <ligand>
        <name>GTP</name>
        <dbReference type="ChEBI" id="CHEBI:37565"/>
    </ligand>
</feature>
<dbReference type="Proteomes" id="UP000005926">
    <property type="component" value="Unassembled WGS sequence"/>
</dbReference>
<dbReference type="Gene3D" id="1.10.1580.10">
    <property type="match status" value="1"/>
</dbReference>
<dbReference type="InterPro" id="IPR006073">
    <property type="entry name" value="GTP-bd"/>
</dbReference>
<evidence type="ECO:0000256" key="5">
    <source>
        <dbReference type="PIRSR" id="PIRSR006230-1"/>
    </source>
</evidence>
<comment type="similarity">
    <text evidence="4">Belongs to the TRAFAC class YlqF/YawG GTPase family. MTG1 subfamily.</text>
</comment>
<protein>
    <recommendedName>
        <fullName evidence="1 4">Ribosome biogenesis GTPase A</fullName>
    </recommendedName>
</protein>
<keyword evidence="4" id="KW-0963">Cytoplasm</keyword>
<dbReference type="PANTHER" id="PTHR45782:SF4">
    <property type="entry name" value="MITOCHONDRIAL RIBOSOME-ASSOCIATED GTPASE 1"/>
    <property type="match status" value="1"/>
</dbReference>
<sequence>MATIQWFPGHMAKARREATEKLKLVDVVIEMVDARIPESSRNPIIEEIKGQKKQLILLNKVDLADPSQTKRWNDYFTSQGIKVLTTEAKDGKGIKQVKAAIKELMAPVFEKNLEKGIRPRPIRLMVLGIPNVGKSTFINRMINKNQAETANRPGVTKGQRWLKIGNDFELLDTPGILWPKFESEEVGNKLALTGAIKDALLHMDDIALFALSQFKLDYPEYLKKAYRLIDSDLELSNVDLLMLITKNLGFKEDYEKASERIVFDIRSGKLGRYTLDQAPVSLTEEA</sequence>
<name>C8NEN3_9LACT</name>
<organism evidence="7 8">
    <name type="scientific">Granulicatella adiacens ATCC 49175</name>
    <dbReference type="NCBI Taxonomy" id="638301"/>
    <lineage>
        <taxon>Bacteria</taxon>
        <taxon>Bacillati</taxon>
        <taxon>Bacillota</taxon>
        <taxon>Bacilli</taxon>
        <taxon>Lactobacillales</taxon>
        <taxon>Carnobacteriaceae</taxon>
        <taxon>Granulicatella</taxon>
    </lineage>
</organism>
<proteinExistence type="inferred from homology"/>
<feature type="binding site" evidence="5">
    <location>
        <begin position="131"/>
        <end position="136"/>
    </location>
    <ligand>
        <name>GTP</name>
        <dbReference type="ChEBI" id="CHEBI:37565"/>
    </ligand>
</feature>
<dbReference type="Gene3D" id="3.40.50.300">
    <property type="entry name" value="P-loop containing nucleotide triphosphate hydrolases"/>
    <property type="match status" value="1"/>
</dbReference>
<dbReference type="GeneID" id="78411351"/>
<accession>C8NEN3</accession>
<dbReference type="PANTHER" id="PTHR45782">
    <property type="entry name" value="MITOCHONDRIAL RIBOSOME-ASSOCIATED GTPASE 1"/>
    <property type="match status" value="1"/>
</dbReference>
<dbReference type="HOGENOM" id="CLU_011106_1_0_9"/>
<feature type="domain" description="CP-type G" evidence="6">
    <location>
        <begin position="15"/>
        <end position="179"/>
    </location>
</feature>
<evidence type="ECO:0000259" key="6">
    <source>
        <dbReference type="PROSITE" id="PS51721"/>
    </source>
</evidence>
<dbReference type="STRING" id="638301.HMPREF0444_0378"/>
<keyword evidence="3 4" id="KW-0342">GTP-binding</keyword>
<dbReference type="NCBIfam" id="TIGR03596">
    <property type="entry name" value="GTPase_YlqF"/>
    <property type="match status" value="1"/>
</dbReference>
<evidence type="ECO:0000313" key="8">
    <source>
        <dbReference type="Proteomes" id="UP000005926"/>
    </source>
</evidence>
<dbReference type="AlphaFoldDB" id="C8NEN3"/>
<dbReference type="InterPro" id="IPR023179">
    <property type="entry name" value="GTP-bd_ortho_bundle_sf"/>
</dbReference>
<dbReference type="CDD" id="cd01856">
    <property type="entry name" value="YlqF"/>
    <property type="match status" value="1"/>
</dbReference>
<evidence type="ECO:0000256" key="3">
    <source>
        <dbReference type="ARBA" id="ARBA00023134"/>
    </source>
</evidence>
<gene>
    <name evidence="7" type="primary">ylqF</name>
    <name evidence="7" type="ORF">HMPREF0444_0378</name>
</gene>
<evidence type="ECO:0000256" key="2">
    <source>
        <dbReference type="ARBA" id="ARBA00022741"/>
    </source>
</evidence>
<dbReference type="GO" id="GO:0005737">
    <property type="term" value="C:cytoplasm"/>
    <property type="evidence" value="ECO:0007669"/>
    <property type="project" value="UniProtKB-SubCell"/>
</dbReference>
<dbReference type="GO" id="GO:0005525">
    <property type="term" value="F:GTP binding"/>
    <property type="evidence" value="ECO:0007669"/>
    <property type="project" value="UniProtKB-KW"/>
</dbReference>
<dbReference type="eggNOG" id="COG1161">
    <property type="taxonomic scope" value="Bacteria"/>
</dbReference>
<evidence type="ECO:0000313" key="7">
    <source>
        <dbReference type="EMBL" id="EEW37865.1"/>
    </source>
</evidence>
<keyword evidence="2 4" id="KW-0547">Nucleotide-binding</keyword>
<dbReference type="Pfam" id="PF01926">
    <property type="entry name" value="MMR_HSR1"/>
    <property type="match status" value="1"/>
</dbReference>
<dbReference type="EMBL" id="ACKZ01000009">
    <property type="protein sequence ID" value="EEW37865.1"/>
    <property type="molecule type" value="Genomic_DNA"/>
</dbReference>
<dbReference type="InterPro" id="IPR016478">
    <property type="entry name" value="GTPase_MTG1"/>
</dbReference>
<evidence type="ECO:0000256" key="4">
    <source>
        <dbReference type="PIRNR" id="PIRNR006230"/>
    </source>
</evidence>
<dbReference type="InterPro" id="IPR030378">
    <property type="entry name" value="G_CP_dom"/>
</dbReference>
<dbReference type="PIRSF" id="PIRSF006230">
    <property type="entry name" value="MG442"/>
    <property type="match status" value="1"/>
</dbReference>
<dbReference type="PROSITE" id="PS51721">
    <property type="entry name" value="G_CP"/>
    <property type="match status" value="1"/>
</dbReference>
<dbReference type="GO" id="GO:0006412">
    <property type="term" value="P:translation"/>
    <property type="evidence" value="ECO:0007669"/>
    <property type="project" value="TreeGrafter"/>
</dbReference>
<reference evidence="7 8" key="1">
    <citation type="submission" date="2009-08" db="EMBL/GenBank/DDBJ databases">
        <authorList>
            <person name="Muzny D."/>
            <person name="Qin X."/>
            <person name="Deng J."/>
            <person name="Jiang H."/>
            <person name="Liu Y."/>
            <person name="Qu J."/>
            <person name="Song X.-Z."/>
            <person name="Zhang L."/>
            <person name="Thornton R."/>
            <person name="Coyle M."/>
            <person name="Francisco L."/>
            <person name="Jackson L."/>
            <person name="Javaid M."/>
            <person name="Korchina V."/>
            <person name="Kovar C."/>
            <person name="Mata R."/>
            <person name="Mathew T."/>
            <person name="Ngo R."/>
            <person name="Nguyen L."/>
            <person name="Nguyen N."/>
            <person name="Okwuonu G."/>
            <person name="Ongeri F."/>
            <person name="Pham C."/>
            <person name="Simmons D."/>
            <person name="Wilczek-Boney K."/>
            <person name="Hale W."/>
            <person name="Jakkamsetti A."/>
            <person name="Pham P."/>
            <person name="Ruth R."/>
            <person name="San Lucas F."/>
            <person name="Warren J."/>
            <person name="Zhang J."/>
            <person name="Zhao Z."/>
            <person name="Zhou C."/>
            <person name="Zhu D."/>
            <person name="Lee S."/>
            <person name="Bess C."/>
            <person name="Blankenburg K."/>
            <person name="Forbes L."/>
            <person name="Fu Q."/>
            <person name="Gubbala S."/>
            <person name="Hirani K."/>
            <person name="Jayaseelan J.C."/>
            <person name="Lara F."/>
            <person name="Munidasa M."/>
            <person name="Palculict T."/>
            <person name="Patil S."/>
            <person name="Pu L.-L."/>
            <person name="Saada N."/>
            <person name="Tang L."/>
            <person name="Weissenberger G."/>
            <person name="Zhu Y."/>
            <person name="Hemphill L."/>
            <person name="Shang Y."/>
            <person name="Youmans B."/>
            <person name="Ayvaz T."/>
            <person name="Ross M."/>
            <person name="Santibanez J."/>
            <person name="Aqrawi P."/>
            <person name="Gross S."/>
            <person name="Joshi V."/>
            <person name="Fowler G."/>
            <person name="Nazareth L."/>
            <person name="Reid J."/>
            <person name="Worley K."/>
            <person name="Petrosino J."/>
            <person name="Highlander S."/>
            <person name="Gibbs R."/>
        </authorList>
    </citation>
    <scope>NUCLEOTIDE SEQUENCE [LARGE SCALE GENOMIC DNA]</scope>
    <source>
        <strain evidence="7 8">ATCC 49175</strain>
    </source>
</reference>
<comment type="function">
    <text evidence="4">Required for a late step of 50S ribosomal subunit assembly. Has GTPase activity.</text>
</comment>
<comment type="caution">
    <text evidence="7">The sequence shown here is derived from an EMBL/GenBank/DDBJ whole genome shotgun (WGS) entry which is preliminary data.</text>
</comment>
<dbReference type="InterPro" id="IPR027417">
    <property type="entry name" value="P-loop_NTPase"/>
</dbReference>
<keyword evidence="8" id="KW-1185">Reference proteome</keyword>
<dbReference type="GO" id="GO:0003924">
    <property type="term" value="F:GTPase activity"/>
    <property type="evidence" value="ECO:0007669"/>
    <property type="project" value="TreeGrafter"/>
</dbReference>
<evidence type="ECO:0000256" key="1">
    <source>
        <dbReference type="ARBA" id="ARBA00014898"/>
    </source>
</evidence>
<dbReference type="RefSeq" id="WP_005605431.1">
    <property type="nucleotide sequence ID" value="NZ_CP102283.1"/>
</dbReference>